<protein>
    <submittedName>
        <fullName evidence="4">Metallophosphoesterase</fullName>
    </submittedName>
</protein>
<dbReference type="OrthoDB" id="9780884at2"/>
<feature type="domain" description="Calcineurin-like phosphoesterase" evidence="3">
    <location>
        <begin position="51"/>
        <end position="242"/>
    </location>
</feature>
<dbReference type="KEGG" id="hni:W911_08435"/>
<keyword evidence="2" id="KW-0378">Hydrolase</keyword>
<evidence type="ECO:0000256" key="2">
    <source>
        <dbReference type="ARBA" id="ARBA00022801"/>
    </source>
</evidence>
<dbReference type="PANTHER" id="PTHR31302">
    <property type="entry name" value="TRANSMEMBRANE PROTEIN WITH METALLOPHOSPHOESTERASE DOMAIN-RELATED"/>
    <property type="match status" value="1"/>
</dbReference>
<dbReference type="PANTHER" id="PTHR31302:SF31">
    <property type="entry name" value="PHOSPHODIESTERASE YAEI"/>
    <property type="match status" value="1"/>
</dbReference>
<dbReference type="InterPro" id="IPR051158">
    <property type="entry name" value="Metallophosphoesterase_sf"/>
</dbReference>
<dbReference type="STRING" id="1029756.W911_08435"/>
<dbReference type="GO" id="GO:0016020">
    <property type="term" value="C:membrane"/>
    <property type="evidence" value="ECO:0007669"/>
    <property type="project" value="GOC"/>
</dbReference>
<accession>V5SC04</accession>
<keyword evidence="1" id="KW-0479">Metal-binding</keyword>
<organism evidence="4 5">
    <name type="scientific">Hyphomicrobium nitrativorans NL23</name>
    <dbReference type="NCBI Taxonomy" id="1029756"/>
    <lineage>
        <taxon>Bacteria</taxon>
        <taxon>Pseudomonadati</taxon>
        <taxon>Pseudomonadota</taxon>
        <taxon>Alphaproteobacteria</taxon>
        <taxon>Hyphomicrobiales</taxon>
        <taxon>Hyphomicrobiaceae</taxon>
        <taxon>Hyphomicrobium</taxon>
    </lineage>
</organism>
<proteinExistence type="predicted"/>
<dbReference type="CDD" id="cd07385">
    <property type="entry name" value="MPP_YkuE_C"/>
    <property type="match status" value="1"/>
</dbReference>
<dbReference type="Proteomes" id="UP000018542">
    <property type="component" value="Chromosome"/>
</dbReference>
<dbReference type="PATRIC" id="fig|1029756.8.peg.1759"/>
<dbReference type="AlphaFoldDB" id="V5SC04"/>
<dbReference type="GO" id="GO:0009245">
    <property type="term" value="P:lipid A biosynthetic process"/>
    <property type="evidence" value="ECO:0007669"/>
    <property type="project" value="TreeGrafter"/>
</dbReference>
<gene>
    <name evidence="4" type="ORF">W911_08435</name>
</gene>
<evidence type="ECO:0000313" key="5">
    <source>
        <dbReference type="Proteomes" id="UP000018542"/>
    </source>
</evidence>
<dbReference type="SUPFAM" id="SSF56300">
    <property type="entry name" value="Metallo-dependent phosphatases"/>
    <property type="match status" value="1"/>
</dbReference>
<reference evidence="4 5" key="1">
    <citation type="journal article" date="2014" name="Genome Announc.">
        <title>Complete Genome Sequence of Hyphomicrobium nitrativorans Strain NL23, a Denitrifying Bacterium Isolated from Biofilm of a Methanol-Fed Denitrification System Treating Seawater at the Montreal Biodome.</title>
        <authorList>
            <person name="Martineau C."/>
            <person name="Villeneuve C."/>
            <person name="Mauffrey F."/>
            <person name="Villemur R."/>
        </authorList>
    </citation>
    <scope>NUCLEOTIDE SEQUENCE [LARGE SCALE GENOMIC DNA]</scope>
    <source>
        <strain evidence="4">NL23</strain>
    </source>
</reference>
<keyword evidence="5" id="KW-1185">Reference proteome</keyword>
<dbReference type="InterPro" id="IPR029052">
    <property type="entry name" value="Metallo-depent_PP-like"/>
</dbReference>
<sequence length="307" mass="33309">MFSRRQVIKGLVVTGVGSMSLGGYALAEPFRLGVSRYAISPSAWPQGFALKLAVLTDFHICDPWFSLDRLEGVVERANALNADAVLLLGDFVAGPRLGRPIPHKDWARVLAGLKAPFGTHAVLGNHDWWEKREIQMTRRGPTPVGVALEDAGIPVYENDAIRFEKNGQPFWLAGLGDQWAFWPRDRKKKVGGVHAYEGVDDLPGTLAKITDDAPVVLMVHEPDIFPEVPDRVALTVAGHTHGGQVRFAGYAPIVPSRFGQRYLQGHIVEEGRHLVVSGGLGCSSLPIRFGVPPEIVLIELGSGPAIG</sequence>
<dbReference type="Gene3D" id="3.60.21.10">
    <property type="match status" value="1"/>
</dbReference>
<name>V5SC04_9HYPH</name>
<evidence type="ECO:0000256" key="1">
    <source>
        <dbReference type="ARBA" id="ARBA00022723"/>
    </source>
</evidence>
<dbReference type="GO" id="GO:0008758">
    <property type="term" value="F:UDP-2,3-diacylglucosamine hydrolase activity"/>
    <property type="evidence" value="ECO:0007669"/>
    <property type="project" value="TreeGrafter"/>
</dbReference>
<dbReference type="RefSeq" id="WP_023787066.1">
    <property type="nucleotide sequence ID" value="NC_022997.1"/>
</dbReference>
<dbReference type="GO" id="GO:0046872">
    <property type="term" value="F:metal ion binding"/>
    <property type="evidence" value="ECO:0007669"/>
    <property type="project" value="UniProtKB-KW"/>
</dbReference>
<evidence type="ECO:0000259" key="3">
    <source>
        <dbReference type="Pfam" id="PF00149"/>
    </source>
</evidence>
<dbReference type="HOGENOM" id="CLU_025443_3_1_5"/>
<dbReference type="EMBL" id="CP006912">
    <property type="protein sequence ID" value="AHB48411.1"/>
    <property type="molecule type" value="Genomic_DNA"/>
</dbReference>
<dbReference type="InterPro" id="IPR004843">
    <property type="entry name" value="Calcineurin-like_PHP"/>
</dbReference>
<dbReference type="Pfam" id="PF00149">
    <property type="entry name" value="Metallophos"/>
    <property type="match status" value="1"/>
</dbReference>
<evidence type="ECO:0000313" key="4">
    <source>
        <dbReference type="EMBL" id="AHB48411.1"/>
    </source>
</evidence>